<protein>
    <recommendedName>
        <fullName evidence="1">S-Me-THD N-terminal domain-containing protein</fullName>
    </recommendedName>
</protein>
<feature type="non-terminal residue" evidence="2">
    <location>
        <position position="66"/>
    </location>
</feature>
<accession>A0A497JGI5</accession>
<dbReference type="Gene3D" id="3.40.1610.10">
    <property type="entry name" value="CV3147-like domain"/>
    <property type="match status" value="1"/>
</dbReference>
<dbReference type="AlphaFoldDB" id="A0A497JGI5"/>
<dbReference type="EMBL" id="QMWO01000104">
    <property type="protein sequence ID" value="RLG69012.1"/>
    <property type="molecule type" value="Genomic_DNA"/>
</dbReference>
<evidence type="ECO:0000313" key="3">
    <source>
        <dbReference type="Proteomes" id="UP000277633"/>
    </source>
</evidence>
<organism evidence="2 3">
    <name type="scientific">Candidatus Iainarchaeum sp</name>
    <dbReference type="NCBI Taxonomy" id="3101447"/>
    <lineage>
        <taxon>Archaea</taxon>
        <taxon>Candidatus Iainarchaeota</taxon>
        <taxon>Candidatus Iainarchaeia</taxon>
        <taxon>Candidatus Iainarchaeales</taxon>
        <taxon>Candidatus Iainarchaeaceae</taxon>
        <taxon>Candidatus Iainarchaeum</taxon>
    </lineage>
</organism>
<name>A0A497JGI5_9ARCH</name>
<dbReference type="InterPro" id="IPR010318">
    <property type="entry name" value="S-Me-THD_N"/>
</dbReference>
<comment type="caution">
    <text evidence="2">The sequence shown here is derived from an EMBL/GenBank/DDBJ whole genome shotgun (WGS) entry which is preliminary data.</text>
</comment>
<dbReference type="Pfam" id="PF06032">
    <property type="entry name" value="S-Me-THD_N"/>
    <property type="match status" value="1"/>
</dbReference>
<sequence>MKKLINDCACKISSVQEAEDFVRGATVLGTGGGGSPAEGLKLLTEAIKIRGEINFIDVDELADDAV</sequence>
<dbReference type="InterPro" id="IPR027479">
    <property type="entry name" value="S-Me-THD_N_sf"/>
</dbReference>
<reference evidence="2 3" key="1">
    <citation type="submission" date="2018-06" db="EMBL/GenBank/DDBJ databases">
        <title>Extensive metabolic versatility and redundancy in microbially diverse, dynamic hydrothermal sediments.</title>
        <authorList>
            <person name="Dombrowski N."/>
            <person name="Teske A."/>
            <person name="Baker B.J."/>
        </authorList>
    </citation>
    <scope>NUCLEOTIDE SEQUENCE [LARGE SCALE GENOMIC DNA]</scope>
    <source>
        <strain evidence="2">B9_G13</strain>
    </source>
</reference>
<gene>
    <name evidence="2" type="ORF">DRO07_02820</name>
</gene>
<proteinExistence type="predicted"/>
<dbReference type="SUPFAM" id="SSF160991">
    <property type="entry name" value="CV3147-like"/>
    <property type="match status" value="1"/>
</dbReference>
<evidence type="ECO:0000259" key="1">
    <source>
        <dbReference type="Pfam" id="PF06032"/>
    </source>
</evidence>
<dbReference type="Proteomes" id="UP000277633">
    <property type="component" value="Unassembled WGS sequence"/>
</dbReference>
<feature type="domain" description="S-Me-THD N-terminal" evidence="1">
    <location>
        <begin position="17"/>
        <end position="66"/>
    </location>
</feature>
<evidence type="ECO:0000313" key="2">
    <source>
        <dbReference type="EMBL" id="RLG69012.1"/>
    </source>
</evidence>